<evidence type="ECO:0000259" key="1">
    <source>
        <dbReference type="Pfam" id="PF01370"/>
    </source>
</evidence>
<dbReference type="InterPro" id="IPR050177">
    <property type="entry name" value="Lipid_A_modif_metabolic_enz"/>
</dbReference>
<gene>
    <name evidence="2" type="ORF">AVDCRST_MAG19-893</name>
</gene>
<proteinExistence type="predicted"/>
<dbReference type="PANTHER" id="PTHR43245:SF54">
    <property type="entry name" value="BLL0593 PROTEIN"/>
    <property type="match status" value="1"/>
</dbReference>
<keyword evidence="2" id="KW-0413">Isomerase</keyword>
<dbReference type="AlphaFoldDB" id="A0A6J4UKE4"/>
<name>A0A6J4UKE4_9BACT</name>
<dbReference type="InterPro" id="IPR001509">
    <property type="entry name" value="Epimerase_deHydtase"/>
</dbReference>
<dbReference type="SUPFAM" id="SSF51735">
    <property type="entry name" value="NAD(P)-binding Rossmann-fold domains"/>
    <property type="match status" value="1"/>
</dbReference>
<dbReference type="Pfam" id="PF01370">
    <property type="entry name" value="Epimerase"/>
    <property type="match status" value="1"/>
</dbReference>
<dbReference type="PANTHER" id="PTHR43245">
    <property type="entry name" value="BIFUNCTIONAL POLYMYXIN RESISTANCE PROTEIN ARNA"/>
    <property type="match status" value="1"/>
</dbReference>
<dbReference type="Gene3D" id="3.40.50.720">
    <property type="entry name" value="NAD(P)-binding Rossmann-like Domain"/>
    <property type="match status" value="1"/>
</dbReference>
<feature type="domain" description="NAD-dependent epimerase/dehydratase" evidence="1">
    <location>
        <begin position="3"/>
        <end position="164"/>
    </location>
</feature>
<sequence length="299" mass="32665">MRVLVTGAGGTLGTTLAPMLAEAGHEPVLQDVRALRTPYEFVRGDVRSPGEVVAAARGAEVIVHTAAIHGIHLADHSPRDFYDLNLTGTLNVWEAAVEVGARAVVFSSTMGVYKSHNAPGEGAALREDVPLRPGDVYGWTKVAGEELCKLYGRTHGIPSVALRFGMFVPEPFFRYGIRLLYGGVDTRDVARSVMASMEALTSGRILWGAFNVESVVPFTEEDGPQLRSDPLPVLDRYYPGASDLLRGRGVGTLAPITVYYPTDHAADVLGFRPERNFDRWLEELRGRPEERAEKSPPWP</sequence>
<accession>A0A6J4UKE4</accession>
<dbReference type="GO" id="GO:0003978">
    <property type="term" value="F:UDP-glucose 4-epimerase activity"/>
    <property type="evidence" value="ECO:0007669"/>
    <property type="project" value="UniProtKB-EC"/>
</dbReference>
<dbReference type="EMBL" id="CADCWL010000037">
    <property type="protein sequence ID" value="CAA9551952.1"/>
    <property type="molecule type" value="Genomic_DNA"/>
</dbReference>
<evidence type="ECO:0000313" key="2">
    <source>
        <dbReference type="EMBL" id="CAA9551952.1"/>
    </source>
</evidence>
<dbReference type="EC" id="5.1.3.2" evidence="2"/>
<reference evidence="2" key="1">
    <citation type="submission" date="2020-02" db="EMBL/GenBank/DDBJ databases">
        <authorList>
            <person name="Meier V. D."/>
        </authorList>
    </citation>
    <scope>NUCLEOTIDE SEQUENCE</scope>
    <source>
        <strain evidence="2">AVDCRST_MAG19</strain>
    </source>
</reference>
<dbReference type="InterPro" id="IPR036291">
    <property type="entry name" value="NAD(P)-bd_dom_sf"/>
</dbReference>
<organism evidence="2">
    <name type="scientific">uncultured Thermomicrobiales bacterium</name>
    <dbReference type="NCBI Taxonomy" id="1645740"/>
    <lineage>
        <taxon>Bacteria</taxon>
        <taxon>Pseudomonadati</taxon>
        <taxon>Thermomicrobiota</taxon>
        <taxon>Thermomicrobia</taxon>
        <taxon>Thermomicrobiales</taxon>
        <taxon>environmental samples</taxon>
    </lineage>
</organism>
<protein>
    <submittedName>
        <fullName evidence="2">UDP-glucose 4-epimerase</fullName>
        <ecNumber evidence="2">5.1.3.2</ecNumber>
    </submittedName>
</protein>